<dbReference type="Proteomes" id="UP000273145">
    <property type="component" value="Chromosome"/>
</dbReference>
<dbReference type="KEGG" id="plen:EIM92_09375"/>
<evidence type="ECO:0000313" key="2">
    <source>
        <dbReference type="EMBL" id="AZK46362.1"/>
    </source>
</evidence>
<name>A0A3Q8SAY5_9BACL</name>
<dbReference type="SUPFAM" id="SSF89360">
    <property type="entry name" value="HesB-like domain"/>
    <property type="match status" value="1"/>
</dbReference>
<evidence type="ECO:0000259" key="1">
    <source>
        <dbReference type="Pfam" id="PF01521"/>
    </source>
</evidence>
<proteinExistence type="predicted"/>
<feature type="domain" description="Core" evidence="1">
    <location>
        <begin position="3"/>
        <end position="103"/>
    </location>
</feature>
<dbReference type="InterPro" id="IPR035903">
    <property type="entry name" value="HesB-like_dom_sf"/>
</dbReference>
<organism evidence="2 3">
    <name type="scientific">Paenibacillus lentus</name>
    <dbReference type="NCBI Taxonomy" id="1338368"/>
    <lineage>
        <taxon>Bacteria</taxon>
        <taxon>Bacillati</taxon>
        <taxon>Bacillota</taxon>
        <taxon>Bacilli</taxon>
        <taxon>Bacillales</taxon>
        <taxon>Paenibacillaceae</taxon>
        <taxon>Paenibacillus</taxon>
    </lineage>
</organism>
<evidence type="ECO:0000313" key="3">
    <source>
        <dbReference type="Proteomes" id="UP000273145"/>
    </source>
</evidence>
<dbReference type="Pfam" id="PF01521">
    <property type="entry name" value="Fe-S_biosyn"/>
    <property type="match status" value="1"/>
</dbReference>
<reference evidence="2 3" key="1">
    <citation type="submission" date="2018-11" db="EMBL/GenBank/DDBJ databases">
        <title>Genome sequencing of Paenibacillus lentus DSM25539(T).</title>
        <authorList>
            <person name="Kook J.-K."/>
            <person name="Park S.-N."/>
            <person name="Lim Y.K."/>
        </authorList>
    </citation>
    <scope>NUCLEOTIDE SEQUENCE [LARGE SCALE GENOMIC DNA]</scope>
    <source>
        <strain evidence="2 3">DSM 25539</strain>
    </source>
</reference>
<gene>
    <name evidence="2" type="ORF">EIM92_09375</name>
</gene>
<dbReference type="RefSeq" id="WP_125082423.1">
    <property type="nucleotide sequence ID" value="NZ_CP034248.1"/>
</dbReference>
<dbReference type="OrthoDB" id="2361087at2"/>
<protein>
    <submittedName>
        <fullName evidence="2">Iron-sulfur cluster biosynthesis family protein</fullName>
    </submittedName>
</protein>
<keyword evidence="3" id="KW-1185">Reference proteome</keyword>
<sequence>MIKMEVSPLAARRLRDNLGNQPGVIKLYYDTEGCGCDGVNTLLIQSQKGQFDLPIDAGDLSFVVDQQHQIFYEDTLWLDAEENYPTFKLSGKSSTYSTNVQLRDMRQASAI</sequence>
<dbReference type="AlphaFoldDB" id="A0A3Q8SAY5"/>
<dbReference type="InterPro" id="IPR000361">
    <property type="entry name" value="ATAP_core_dom"/>
</dbReference>
<accession>A0A3Q8SAY5</accession>
<dbReference type="Gene3D" id="2.60.300.12">
    <property type="entry name" value="HesB-like domain"/>
    <property type="match status" value="1"/>
</dbReference>
<dbReference type="EMBL" id="CP034248">
    <property type="protein sequence ID" value="AZK46362.1"/>
    <property type="molecule type" value="Genomic_DNA"/>
</dbReference>